<feature type="domain" description="Ancillary SecYEG translocon subunit/Cell division coordinator CpoB TPR" evidence="9">
    <location>
        <begin position="15"/>
        <end position="208"/>
    </location>
</feature>
<gene>
    <name evidence="11" type="ORF">EV682_102410</name>
    <name evidence="10" type="ORF">NCTC11159_01935</name>
</gene>
<comment type="similarity">
    <text evidence="7">Belongs to the YfgM family.</text>
</comment>
<evidence type="ECO:0000313" key="13">
    <source>
        <dbReference type="Proteomes" id="UP000295794"/>
    </source>
</evidence>
<evidence type="ECO:0000313" key="12">
    <source>
        <dbReference type="Proteomes" id="UP000255108"/>
    </source>
</evidence>
<dbReference type="Pfam" id="PF09976">
    <property type="entry name" value="TPR_21"/>
    <property type="match status" value="1"/>
</dbReference>
<keyword evidence="2" id="KW-1003">Cell membrane</keyword>
<evidence type="ECO:0000256" key="3">
    <source>
        <dbReference type="ARBA" id="ARBA00022692"/>
    </source>
</evidence>
<dbReference type="GO" id="GO:0044877">
    <property type="term" value="F:protein-containing complex binding"/>
    <property type="evidence" value="ECO:0007669"/>
    <property type="project" value="InterPro"/>
</dbReference>
<evidence type="ECO:0000256" key="1">
    <source>
        <dbReference type="ARBA" id="ARBA00004401"/>
    </source>
</evidence>
<accession>A0A377Q831</accession>
<dbReference type="SUPFAM" id="SSF48452">
    <property type="entry name" value="TPR-like"/>
    <property type="match status" value="1"/>
</dbReference>
<evidence type="ECO:0000256" key="2">
    <source>
        <dbReference type="ARBA" id="ARBA00022475"/>
    </source>
</evidence>
<keyword evidence="5" id="KW-0472">Membrane</keyword>
<evidence type="ECO:0000256" key="7">
    <source>
        <dbReference type="ARBA" id="ARBA00024197"/>
    </source>
</evidence>
<name>A0A377Q831_9NEIS</name>
<dbReference type="PIRSF" id="PIRSF006170">
    <property type="entry name" value="YfgM"/>
    <property type="match status" value="1"/>
</dbReference>
<dbReference type="InterPro" id="IPR018704">
    <property type="entry name" value="SecYEG/CpoB_TPR"/>
</dbReference>
<sequence>MAFDLQEQEQIAEFKAWWDSWGKLISLGLLAALVAYAGWKGWNTYLASQSAKAGVIYAELDKQAQAKDLAKMKPAAEQLKKDYSGTAFAPRAALLLAKSSVEANDVPAAVAQLQWVITNAKEAGLRDVARLRLAAVQLDQKKFDDALATLKANEETSFAGLFFEAKGDVLLIKGDKAAARESYKQAVAKLPKEAPNVKFVEVKLEALGNS</sequence>
<dbReference type="EMBL" id="SMBT01000002">
    <property type="protein sequence ID" value="TCU89498.1"/>
    <property type="molecule type" value="Genomic_DNA"/>
</dbReference>
<evidence type="ECO:0000259" key="9">
    <source>
        <dbReference type="Pfam" id="PF09976"/>
    </source>
</evidence>
<evidence type="ECO:0000256" key="6">
    <source>
        <dbReference type="ARBA" id="ARBA00023186"/>
    </source>
</evidence>
<dbReference type="GO" id="GO:0005886">
    <property type="term" value="C:plasma membrane"/>
    <property type="evidence" value="ECO:0007669"/>
    <property type="project" value="UniProtKB-SubCell"/>
</dbReference>
<dbReference type="OrthoDB" id="8521102at2"/>
<evidence type="ECO:0000256" key="4">
    <source>
        <dbReference type="ARBA" id="ARBA00022989"/>
    </source>
</evidence>
<reference evidence="11 13" key="2">
    <citation type="submission" date="2019-03" db="EMBL/GenBank/DDBJ databases">
        <title>Genomic Encyclopedia of Type Strains, Phase IV (KMG-IV): sequencing the most valuable type-strain genomes for metagenomic binning, comparative biology and taxonomic classification.</title>
        <authorList>
            <person name="Goeker M."/>
        </authorList>
    </citation>
    <scope>NUCLEOTIDE SEQUENCE [LARGE SCALE GENOMIC DNA]</scope>
    <source>
        <strain evidence="11 13">DSM 3764</strain>
    </source>
</reference>
<dbReference type="EMBL" id="UGHR01000001">
    <property type="protein sequence ID" value="STQ90868.1"/>
    <property type="molecule type" value="Genomic_DNA"/>
</dbReference>
<protein>
    <recommendedName>
        <fullName evidence="8">Ancillary SecYEG translocon subunit</fullName>
    </recommendedName>
</protein>
<dbReference type="Gene3D" id="1.25.40.10">
    <property type="entry name" value="Tetratricopeptide repeat domain"/>
    <property type="match status" value="1"/>
</dbReference>
<dbReference type="InterPro" id="IPR026039">
    <property type="entry name" value="YfgM"/>
</dbReference>
<evidence type="ECO:0000313" key="10">
    <source>
        <dbReference type="EMBL" id="STQ90868.1"/>
    </source>
</evidence>
<evidence type="ECO:0000313" key="11">
    <source>
        <dbReference type="EMBL" id="TCU89498.1"/>
    </source>
</evidence>
<evidence type="ECO:0000256" key="8">
    <source>
        <dbReference type="ARBA" id="ARBA00024235"/>
    </source>
</evidence>
<keyword evidence="6" id="KW-0143">Chaperone</keyword>
<organism evidence="10 12">
    <name type="scientific">Iodobacter fluviatilis</name>
    <dbReference type="NCBI Taxonomy" id="537"/>
    <lineage>
        <taxon>Bacteria</taxon>
        <taxon>Pseudomonadati</taxon>
        <taxon>Pseudomonadota</taxon>
        <taxon>Betaproteobacteria</taxon>
        <taxon>Neisseriales</taxon>
        <taxon>Chitinibacteraceae</taxon>
        <taxon>Iodobacter</taxon>
    </lineage>
</organism>
<keyword evidence="3" id="KW-0812">Transmembrane</keyword>
<dbReference type="PANTHER" id="PTHR38035">
    <property type="entry name" value="UPF0070 PROTEIN YFGM"/>
    <property type="match status" value="1"/>
</dbReference>
<comment type="subcellular location">
    <subcellularLocation>
        <location evidence="1">Cell membrane</location>
        <topology evidence="1">Single-pass type II membrane protein</topology>
    </subcellularLocation>
</comment>
<dbReference type="RefSeq" id="WP_115227147.1">
    <property type="nucleotide sequence ID" value="NZ_CAWOLO010000002.1"/>
</dbReference>
<keyword evidence="4" id="KW-1133">Transmembrane helix</keyword>
<dbReference type="Proteomes" id="UP000295794">
    <property type="component" value="Unassembled WGS sequence"/>
</dbReference>
<dbReference type="Proteomes" id="UP000255108">
    <property type="component" value="Unassembled WGS sequence"/>
</dbReference>
<dbReference type="AlphaFoldDB" id="A0A377Q831"/>
<dbReference type="InterPro" id="IPR011990">
    <property type="entry name" value="TPR-like_helical_dom_sf"/>
</dbReference>
<reference evidence="10 12" key="1">
    <citation type="submission" date="2018-06" db="EMBL/GenBank/DDBJ databases">
        <authorList>
            <consortium name="Pathogen Informatics"/>
            <person name="Doyle S."/>
        </authorList>
    </citation>
    <scope>NUCLEOTIDE SEQUENCE [LARGE SCALE GENOMIC DNA]</scope>
    <source>
        <strain evidence="10 12">NCTC11159</strain>
    </source>
</reference>
<dbReference type="PANTHER" id="PTHR38035:SF1">
    <property type="entry name" value="ANCILLARY SECYEG TRANSLOCON SUBUNIT"/>
    <property type="match status" value="1"/>
</dbReference>
<proteinExistence type="inferred from homology"/>
<keyword evidence="13" id="KW-1185">Reference proteome</keyword>
<evidence type="ECO:0000256" key="5">
    <source>
        <dbReference type="ARBA" id="ARBA00023136"/>
    </source>
</evidence>